<keyword evidence="10" id="KW-1185">Reference proteome</keyword>
<dbReference type="InterPro" id="IPR013655">
    <property type="entry name" value="PAS_fold_3"/>
</dbReference>
<dbReference type="GO" id="GO:0004673">
    <property type="term" value="F:protein histidine kinase activity"/>
    <property type="evidence" value="ECO:0007669"/>
    <property type="project" value="UniProtKB-EC"/>
</dbReference>
<dbReference type="SMART" id="SM00086">
    <property type="entry name" value="PAC"/>
    <property type="match status" value="2"/>
</dbReference>
<dbReference type="OrthoDB" id="9805474at2"/>
<keyword evidence="6" id="KW-0175">Coiled coil</keyword>
<feature type="coiled-coil region" evidence="6">
    <location>
        <begin position="218"/>
        <end position="245"/>
    </location>
</feature>
<feature type="region of interest" description="Disordered" evidence="7">
    <location>
        <begin position="1"/>
        <end position="22"/>
    </location>
</feature>
<dbReference type="HOGENOM" id="CLU_882586_0_0_9"/>
<name>K4LFT4_THEPS</name>
<reference evidence="9 10" key="1">
    <citation type="journal article" date="2012" name="BMC Genomics">
        <title>Genome-guided analysis of physiological and morphological traits of the fermentative acetate oxidizer Thermacetogenium phaeum.</title>
        <authorList>
            <person name="Oehler D."/>
            <person name="Poehlein A."/>
            <person name="Leimbach A."/>
            <person name="Muller N."/>
            <person name="Daniel R."/>
            <person name="Gottschalk G."/>
            <person name="Schink B."/>
        </authorList>
    </citation>
    <scope>NUCLEOTIDE SEQUENCE [LARGE SCALE GENOMIC DNA]</scope>
    <source>
        <strain evidence="10">ATCC BAA-254 / DSM 26808 / PB</strain>
    </source>
</reference>
<comment type="catalytic activity">
    <reaction evidence="1">
        <text>ATP + protein L-histidine = ADP + protein N-phospho-L-histidine.</text>
        <dbReference type="EC" id="2.7.13.3"/>
    </reaction>
</comment>
<dbReference type="InterPro" id="IPR035965">
    <property type="entry name" value="PAS-like_dom_sf"/>
</dbReference>
<dbReference type="AlphaFoldDB" id="K4LFT4"/>
<evidence type="ECO:0000256" key="3">
    <source>
        <dbReference type="ARBA" id="ARBA00022553"/>
    </source>
</evidence>
<dbReference type="RefSeq" id="WP_015049859.1">
    <property type="nucleotide sequence ID" value="NC_018870.1"/>
</dbReference>
<dbReference type="STRING" id="1089553.Tph_c07100"/>
<evidence type="ECO:0000259" key="8">
    <source>
        <dbReference type="PROSITE" id="PS50113"/>
    </source>
</evidence>
<dbReference type="CDD" id="cd00130">
    <property type="entry name" value="PAS"/>
    <property type="match status" value="1"/>
</dbReference>
<dbReference type="Proteomes" id="UP000000467">
    <property type="component" value="Chromosome"/>
</dbReference>
<keyword evidence="4" id="KW-0808">Transferase</keyword>
<proteinExistence type="predicted"/>
<dbReference type="eggNOG" id="COG2202">
    <property type="taxonomic scope" value="Bacteria"/>
</dbReference>
<sequence>MYAERRNRRLLQSAEAQPQSMDLTPAEWRQKEAETLDLLCQNGEPRVYRKELLHKNRSRIPVEVVAHAITGHDGKVHKFLAFINILPRHKHSRKSWRKQRAYFTLLGYAPSIYYRCKNDRKWTMKWIEGDCYKLTGYHAEDLIDNKTVAWGDLIPPDDLERTWDVAQMGLRDSRPFQQEYRIITANGTEKWVLEQCLGIVNSKGEEFFEGFITDITERKHSEEQLRALLNDYENMASEINNLTSKVISHLYMIRDTIDHKAEALMMIQKSIEDLLCIQSRLNLVKESVKIDFHAYARLAEEVEFIYDGKDYFFLK</sequence>
<dbReference type="PANTHER" id="PTHR43304">
    <property type="entry name" value="PHYTOCHROME-LIKE PROTEIN CPH1"/>
    <property type="match status" value="1"/>
</dbReference>
<evidence type="ECO:0000256" key="7">
    <source>
        <dbReference type="SAM" id="MobiDB-lite"/>
    </source>
</evidence>
<protein>
    <recommendedName>
        <fullName evidence="2">histidine kinase</fullName>
        <ecNumber evidence="2">2.7.13.3</ecNumber>
    </recommendedName>
</protein>
<dbReference type="InterPro" id="IPR001610">
    <property type="entry name" value="PAC"/>
</dbReference>
<dbReference type="InterPro" id="IPR000014">
    <property type="entry name" value="PAS"/>
</dbReference>
<dbReference type="SUPFAM" id="SSF55785">
    <property type="entry name" value="PYP-like sensor domain (PAS domain)"/>
    <property type="match status" value="2"/>
</dbReference>
<keyword evidence="5" id="KW-0418">Kinase</keyword>
<evidence type="ECO:0000256" key="4">
    <source>
        <dbReference type="ARBA" id="ARBA00022679"/>
    </source>
</evidence>
<evidence type="ECO:0000313" key="10">
    <source>
        <dbReference type="Proteomes" id="UP000000467"/>
    </source>
</evidence>
<dbReference type="PANTHER" id="PTHR43304:SF1">
    <property type="entry name" value="PAC DOMAIN-CONTAINING PROTEIN"/>
    <property type="match status" value="1"/>
</dbReference>
<accession>K4LFT4</accession>
<dbReference type="KEGG" id="tpz:Tph_c07100"/>
<dbReference type="InterPro" id="IPR000700">
    <property type="entry name" value="PAS-assoc_C"/>
</dbReference>
<feature type="domain" description="PAC" evidence="8">
    <location>
        <begin position="176"/>
        <end position="227"/>
    </location>
</feature>
<dbReference type="NCBIfam" id="TIGR00229">
    <property type="entry name" value="sensory_box"/>
    <property type="match status" value="1"/>
</dbReference>
<dbReference type="EMBL" id="CP003732">
    <property type="protein sequence ID" value="AFV10942.1"/>
    <property type="molecule type" value="Genomic_DNA"/>
</dbReference>
<evidence type="ECO:0000256" key="2">
    <source>
        <dbReference type="ARBA" id="ARBA00012438"/>
    </source>
</evidence>
<evidence type="ECO:0000256" key="6">
    <source>
        <dbReference type="SAM" id="Coils"/>
    </source>
</evidence>
<evidence type="ECO:0000256" key="5">
    <source>
        <dbReference type="ARBA" id="ARBA00022777"/>
    </source>
</evidence>
<keyword evidence="3" id="KW-0597">Phosphoprotein</keyword>
<dbReference type="Pfam" id="PF13426">
    <property type="entry name" value="PAS_9"/>
    <property type="match status" value="1"/>
</dbReference>
<dbReference type="Pfam" id="PF08447">
    <property type="entry name" value="PAS_3"/>
    <property type="match status" value="1"/>
</dbReference>
<dbReference type="PROSITE" id="PS50113">
    <property type="entry name" value="PAC"/>
    <property type="match status" value="1"/>
</dbReference>
<dbReference type="InterPro" id="IPR052162">
    <property type="entry name" value="Sensor_kinase/Photoreceptor"/>
</dbReference>
<dbReference type="Gene3D" id="3.30.450.20">
    <property type="entry name" value="PAS domain"/>
    <property type="match status" value="1"/>
</dbReference>
<evidence type="ECO:0000313" key="9">
    <source>
        <dbReference type="EMBL" id="AFV10942.1"/>
    </source>
</evidence>
<dbReference type="EC" id="2.7.13.3" evidence="2"/>
<evidence type="ECO:0000256" key="1">
    <source>
        <dbReference type="ARBA" id="ARBA00000085"/>
    </source>
</evidence>
<gene>
    <name evidence="9" type="ordered locus">Tph_c07100</name>
</gene>
<organism evidence="9 10">
    <name type="scientific">Thermacetogenium phaeum (strain ATCC BAA-254 / DSM 26808 / PB)</name>
    <dbReference type="NCBI Taxonomy" id="1089553"/>
    <lineage>
        <taxon>Bacteria</taxon>
        <taxon>Bacillati</taxon>
        <taxon>Bacillota</taxon>
        <taxon>Clostridia</taxon>
        <taxon>Thermoanaerobacterales</taxon>
        <taxon>Thermoanaerobacteraceae</taxon>
        <taxon>Thermacetogenium</taxon>
    </lineage>
</organism>